<dbReference type="RefSeq" id="WP_005847160.1">
    <property type="nucleotide sequence ID" value="NZ_BAABZK010000001.1"/>
</dbReference>
<reference evidence="4" key="5">
    <citation type="submission" date="2023-10" db="EMBL/GenBank/DDBJ databases">
        <title>Genome of potential pathogenic bacteria in Crohn's disease.</title>
        <authorList>
            <person name="Rodriguez-Palacios A."/>
        </authorList>
    </citation>
    <scope>NUCLEOTIDE SEQUENCE</scope>
    <source>
        <strain evidence="4">CavFT-hAR107</strain>
    </source>
</reference>
<dbReference type="InterPro" id="IPR050073">
    <property type="entry name" value="2-IPM_HCS-like"/>
</dbReference>
<dbReference type="EMBL" id="JABWDJ010000121">
    <property type="protein sequence ID" value="NVB75623.1"/>
    <property type="molecule type" value="Genomic_DNA"/>
</dbReference>
<dbReference type="Pfam" id="PF00682">
    <property type="entry name" value="HMGL-like"/>
    <property type="match status" value="1"/>
</dbReference>
<evidence type="ECO:0000313" key="8">
    <source>
        <dbReference type="Proteomes" id="UP000095333"/>
    </source>
</evidence>
<dbReference type="InterPro" id="IPR000891">
    <property type="entry name" value="PYR_CT"/>
</dbReference>
<dbReference type="Gene3D" id="3.20.20.70">
    <property type="entry name" value="Aldolase class I"/>
    <property type="match status" value="1"/>
</dbReference>
<dbReference type="Proteomes" id="UP000285777">
    <property type="component" value="Unassembled WGS sequence"/>
</dbReference>
<evidence type="ECO:0000313" key="11">
    <source>
        <dbReference type="Proteomes" id="UP000524321"/>
    </source>
</evidence>
<keyword evidence="1" id="KW-0464">Manganese</keyword>
<organism evidence="3 8">
    <name type="scientific">Phocaeicola vulgatus</name>
    <name type="common">Bacteroides vulgatus</name>
    <dbReference type="NCBI Taxonomy" id="821"/>
    <lineage>
        <taxon>Bacteria</taxon>
        <taxon>Pseudomonadati</taxon>
        <taxon>Bacteroidota</taxon>
        <taxon>Bacteroidia</taxon>
        <taxon>Bacteroidales</taxon>
        <taxon>Bacteroidaceae</taxon>
        <taxon>Phocaeicola</taxon>
    </lineage>
</organism>
<dbReference type="CDD" id="cd07944">
    <property type="entry name" value="DRE_TIM_HOA_like"/>
    <property type="match status" value="1"/>
</dbReference>
<dbReference type="EMBL" id="JAWDHD010000012">
    <property type="protein sequence ID" value="MDU0250234.1"/>
    <property type="molecule type" value="Genomic_DNA"/>
</dbReference>
<reference evidence="5 11" key="3">
    <citation type="submission" date="2020-04" db="EMBL/GenBank/DDBJ databases">
        <authorList>
            <person name="Pieper L."/>
        </authorList>
    </citation>
    <scope>NUCLEOTIDE SEQUENCE [LARGE SCALE GENOMIC DNA]</scope>
    <source>
        <strain evidence="5 11">B33</strain>
    </source>
</reference>
<dbReference type="OMA" id="GIHTHDN"/>
<reference evidence="9 10" key="2">
    <citation type="submission" date="2018-08" db="EMBL/GenBank/DDBJ databases">
        <title>A genome reference for cultivated species of the human gut microbiota.</title>
        <authorList>
            <person name="Zou Y."/>
            <person name="Xue W."/>
            <person name="Luo G."/>
        </authorList>
    </citation>
    <scope>NUCLEOTIDE SEQUENCE [LARGE SCALE GENOMIC DNA]</scope>
    <source>
        <strain evidence="6 9">AF18-14</strain>
        <strain evidence="7 10">AM13-21</strain>
    </source>
</reference>
<dbReference type="GO" id="GO:0003852">
    <property type="term" value="F:2-isopropylmalate synthase activity"/>
    <property type="evidence" value="ECO:0007669"/>
    <property type="project" value="TreeGrafter"/>
</dbReference>
<dbReference type="AlphaFoldDB" id="A0A174AW03"/>
<accession>A0A174AW03</accession>
<name>A0A174AW03_PHOVU</name>
<dbReference type="Proteomes" id="UP001181258">
    <property type="component" value="Unassembled WGS sequence"/>
</dbReference>
<dbReference type="PANTHER" id="PTHR10277">
    <property type="entry name" value="HOMOCITRATE SYNTHASE-RELATED"/>
    <property type="match status" value="1"/>
</dbReference>
<proteinExistence type="predicted"/>
<evidence type="ECO:0000313" key="3">
    <source>
        <dbReference type="EMBL" id="CUN91608.1"/>
    </source>
</evidence>
<dbReference type="GO" id="GO:0009098">
    <property type="term" value="P:L-leucine biosynthetic process"/>
    <property type="evidence" value="ECO:0007669"/>
    <property type="project" value="TreeGrafter"/>
</dbReference>
<sequence>MSKIQLLDCTLRDGGYINNFRFGKYAIRKILQQLTHAGLDIVECGFLEDGEYDEDTSIFNAAEQIASLLPNEHGRTMFVAMVCYGEYDLSQLSPCTRNSIDGIRVTFHYDEVEGALEYCREIKEKGYKVFVQPVGTSSYTDIQLLHLIEKVNELQPYSFYLVDTLGLMHKNDIARFFYLINTNLDKSINMGFHSHNNLQLSFSNSQEFFEYVGDRVISLDASIYGMGRGAGNLNTELIANYVNDREGHMYAIEPLLEVVDEFIIHIRQKHEWGYTVPYYLAAINGCHPNYASYLAQKQTLAVKEISAILHMIPVEKRSLYNKELVNRIYLEYQSHEVDDTYVLKNLKEKIGGRNIILMAPGGSITDCYDEIVQKQNSENCLLISVTFVPDFMDCDFTFLANAKRYATTFNPMKKEVSLIYTSNIRANQEQSGYCVNYVSLLNEVDIIRDNSALMALNLLQKLSPRKVYLAGMDGYSMKKGNYYQERLNLIQDRDYVLEMNKAIKHRISEIGKVMDIEFLTPSLYE</sequence>
<dbReference type="Proteomes" id="UP000283833">
    <property type="component" value="Unassembled WGS sequence"/>
</dbReference>
<protein>
    <submittedName>
        <fullName evidence="3">4-hydroxy-2-ketovalerate aldolase</fullName>
    </submittedName>
    <submittedName>
        <fullName evidence="4">Aldolase catalytic domain-containing protein</fullName>
    </submittedName>
</protein>
<evidence type="ECO:0000313" key="10">
    <source>
        <dbReference type="Proteomes" id="UP000285777"/>
    </source>
</evidence>
<dbReference type="EMBL" id="QRLF01000044">
    <property type="protein sequence ID" value="RHI84806.1"/>
    <property type="molecule type" value="Genomic_DNA"/>
</dbReference>
<reference evidence="3 8" key="1">
    <citation type="submission" date="2015-09" db="EMBL/GenBank/DDBJ databases">
        <authorList>
            <consortium name="Pathogen Informatics"/>
        </authorList>
    </citation>
    <scope>NUCLEOTIDE SEQUENCE [LARGE SCALE GENOMIC DNA]</scope>
    <source>
        <strain evidence="3 8">2789STDY5834842</strain>
    </source>
</reference>
<evidence type="ECO:0000256" key="1">
    <source>
        <dbReference type="ARBA" id="ARBA00023211"/>
    </source>
</evidence>
<reference evidence="5 11" key="4">
    <citation type="submission" date="2020-07" db="EMBL/GenBank/DDBJ databases">
        <title>Bacterial metabolism rescues the inhibition of intestinal drug absorption by food and drug additives.</title>
        <authorList>
            <person name="Zou L."/>
            <person name="Spanogiannopoulos P."/>
            <person name="Chien H.-C."/>
            <person name="Pieper L.M."/>
            <person name="Cai W."/>
            <person name="Khuri N."/>
            <person name="Pottel J."/>
            <person name="Vora B."/>
            <person name="Ni Z."/>
            <person name="Tsakalozou E."/>
            <person name="Zhang W."/>
            <person name="Shoichet B.K."/>
            <person name="Giacomini K.M."/>
            <person name="Turnbaugh P.J."/>
        </authorList>
    </citation>
    <scope>NUCLEOTIDE SEQUENCE [LARGE SCALE GENOMIC DNA]</scope>
    <source>
        <strain evidence="5 11">B33</strain>
    </source>
</reference>
<dbReference type="EMBL" id="QRXI01000004">
    <property type="protein sequence ID" value="RGT96748.1"/>
    <property type="molecule type" value="Genomic_DNA"/>
</dbReference>
<evidence type="ECO:0000259" key="2">
    <source>
        <dbReference type="Pfam" id="PF00682"/>
    </source>
</evidence>
<evidence type="ECO:0000313" key="4">
    <source>
        <dbReference type="EMBL" id="MDU0250234.1"/>
    </source>
</evidence>
<dbReference type="InterPro" id="IPR013785">
    <property type="entry name" value="Aldolase_TIM"/>
</dbReference>
<dbReference type="SUPFAM" id="SSF51569">
    <property type="entry name" value="Aldolase"/>
    <property type="match status" value="1"/>
</dbReference>
<dbReference type="GeneID" id="5304995"/>
<dbReference type="EMBL" id="CYZI01000003">
    <property type="protein sequence ID" value="CUN91608.1"/>
    <property type="molecule type" value="Genomic_DNA"/>
</dbReference>
<dbReference type="PANTHER" id="PTHR10277:SF9">
    <property type="entry name" value="2-ISOPROPYLMALATE SYNTHASE 1, CHLOROPLASTIC-RELATED"/>
    <property type="match status" value="1"/>
</dbReference>
<dbReference type="Proteomes" id="UP000524321">
    <property type="component" value="Unassembled WGS sequence"/>
</dbReference>
<gene>
    <name evidence="7" type="ORF">DW150_19925</name>
    <name evidence="6" type="ORF">DWX04_04655</name>
    <name evidence="3" type="ORF">ERS852457_01038</name>
    <name evidence="5" type="ORF">HUV05_19255</name>
    <name evidence="4" type="ORF">RVY68_16470</name>
</gene>
<evidence type="ECO:0000313" key="5">
    <source>
        <dbReference type="EMBL" id="NVB75623.1"/>
    </source>
</evidence>
<evidence type="ECO:0000313" key="7">
    <source>
        <dbReference type="EMBL" id="RHI84806.1"/>
    </source>
</evidence>
<evidence type="ECO:0000313" key="6">
    <source>
        <dbReference type="EMBL" id="RGT96748.1"/>
    </source>
</evidence>
<dbReference type="Proteomes" id="UP000095333">
    <property type="component" value="Unassembled WGS sequence"/>
</dbReference>
<evidence type="ECO:0000313" key="9">
    <source>
        <dbReference type="Proteomes" id="UP000283833"/>
    </source>
</evidence>
<feature type="domain" description="Pyruvate carboxyltransferase" evidence="2">
    <location>
        <begin position="3"/>
        <end position="243"/>
    </location>
</feature>